<dbReference type="Pfam" id="PF07508">
    <property type="entry name" value="Recombinase"/>
    <property type="match status" value="1"/>
</dbReference>
<dbReference type="Gene3D" id="3.40.50.1390">
    <property type="entry name" value="Resolvase, N-terminal catalytic domain"/>
    <property type="match status" value="1"/>
</dbReference>
<dbReference type="CDD" id="cd00338">
    <property type="entry name" value="Ser_Recombinase"/>
    <property type="match status" value="1"/>
</dbReference>
<comment type="caution">
    <text evidence="3">The sequence shown here is derived from an EMBL/GenBank/DDBJ whole genome shotgun (WGS) entry which is preliminary data.</text>
</comment>
<dbReference type="PROSITE" id="PS51737">
    <property type="entry name" value="RECOMBINASE_DNA_BIND"/>
    <property type="match status" value="1"/>
</dbReference>
<organism evidence="3 4">
    <name type="scientific">Streptosporangium becharense</name>
    <dbReference type="NCBI Taxonomy" id="1816182"/>
    <lineage>
        <taxon>Bacteria</taxon>
        <taxon>Bacillati</taxon>
        <taxon>Actinomycetota</taxon>
        <taxon>Actinomycetes</taxon>
        <taxon>Streptosporangiales</taxon>
        <taxon>Streptosporangiaceae</taxon>
        <taxon>Streptosporangium</taxon>
    </lineage>
</organism>
<reference evidence="3 4" key="1">
    <citation type="submission" date="2020-08" db="EMBL/GenBank/DDBJ databases">
        <title>Sequencing the genomes of 1000 actinobacteria strains.</title>
        <authorList>
            <person name="Klenk H.-P."/>
        </authorList>
    </citation>
    <scope>NUCLEOTIDE SEQUENCE [LARGE SCALE GENOMIC DNA]</scope>
    <source>
        <strain evidence="3 4">DSM 46887</strain>
    </source>
</reference>
<dbReference type="GO" id="GO:0000150">
    <property type="term" value="F:DNA strand exchange activity"/>
    <property type="evidence" value="ECO:0007669"/>
    <property type="project" value="InterPro"/>
</dbReference>
<dbReference type="InterPro" id="IPR036162">
    <property type="entry name" value="Resolvase-like_N_sf"/>
</dbReference>
<dbReference type="PANTHER" id="PTHR30461">
    <property type="entry name" value="DNA-INVERTASE FROM LAMBDOID PROPHAGE"/>
    <property type="match status" value="1"/>
</dbReference>
<evidence type="ECO:0000259" key="1">
    <source>
        <dbReference type="PROSITE" id="PS51736"/>
    </source>
</evidence>
<dbReference type="Gene3D" id="3.90.1750.20">
    <property type="entry name" value="Putative Large Serine Recombinase, Chain B, Domain 2"/>
    <property type="match status" value="1"/>
</dbReference>
<protein>
    <submittedName>
        <fullName evidence="3">DNA invertase Pin-like site-specific DNA recombinase</fullName>
    </submittedName>
</protein>
<dbReference type="RefSeq" id="WP_184544335.1">
    <property type="nucleotide sequence ID" value="NZ_JACHMP010000001.1"/>
</dbReference>
<feature type="domain" description="Resolvase/invertase-type recombinase catalytic" evidence="1">
    <location>
        <begin position="3"/>
        <end position="157"/>
    </location>
</feature>
<evidence type="ECO:0000259" key="2">
    <source>
        <dbReference type="PROSITE" id="PS51737"/>
    </source>
</evidence>
<gene>
    <name evidence="3" type="ORF">F4562_005198</name>
</gene>
<sequence>MKLTVDYARISQDRTGAALGADSQHSENEEFGEEIGFPVQASYTDNDRSAKARPDGTFADRPDYDRMIDDIRAGIIAVIIIWHANRLHRNVEEANRFIKVALEYGVRLFSVKRGGEYRLTRASGRADLLRDTVTAQEESEHRGERVALARRRQARTGTYGGGVRPYGWGVDTGRTRRVCINPKESPELREYRDVPVLDMGQHNQEEAEEIRRWKRDILAGVSMNQVLADLADRKVLTVAQKDGRIVRRGGEQVKHGGWNSKTVQQILTHPRTAGHSVYRGEIVARNVYPPIITEDERQALITLFADPTRKTSPGNTPKWLGSLIYECGFCKQAGDRNQDGSPVTAIVRRNSQGLLTYQCRDNGHCSTPAEAADEFVQQVMIARLSREDIADLLPQHASVDVTALREELTLLDAQEKEIGLSLARKTLSLTVAEVAQAEIDKRRREINTQITAASSEHPLQEFVISDDAARTWNQLTRGRKREIIRMLVTITLWPVGRGKRAPIHQRVTIVPNL</sequence>
<evidence type="ECO:0000313" key="4">
    <source>
        <dbReference type="Proteomes" id="UP000540685"/>
    </source>
</evidence>
<dbReference type="GO" id="GO:0003677">
    <property type="term" value="F:DNA binding"/>
    <property type="evidence" value="ECO:0007669"/>
    <property type="project" value="InterPro"/>
</dbReference>
<dbReference type="SUPFAM" id="SSF53041">
    <property type="entry name" value="Resolvase-like"/>
    <property type="match status" value="1"/>
</dbReference>
<dbReference type="Pfam" id="PF00239">
    <property type="entry name" value="Resolvase"/>
    <property type="match status" value="1"/>
</dbReference>
<dbReference type="PANTHER" id="PTHR30461:SF23">
    <property type="entry name" value="DNA RECOMBINASE-RELATED"/>
    <property type="match status" value="1"/>
</dbReference>
<dbReference type="SMART" id="SM00857">
    <property type="entry name" value="Resolvase"/>
    <property type="match status" value="1"/>
</dbReference>
<dbReference type="AlphaFoldDB" id="A0A7W9IK76"/>
<proteinExistence type="predicted"/>
<dbReference type="Proteomes" id="UP000540685">
    <property type="component" value="Unassembled WGS sequence"/>
</dbReference>
<dbReference type="InterPro" id="IPR050639">
    <property type="entry name" value="SSR_resolvase"/>
</dbReference>
<dbReference type="InterPro" id="IPR011109">
    <property type="entry name" value="DNA_bind_recombinase_dom"/>
</dbReference>
<name>A0A7W9IK76_9ACTN</name>
<dbReference type="EMBL" id="JACHMP010000001">
    <property type="protein sequence ID" value="MBB5822136.1"/>
    <property type="molecule type" value="Genomic_DNA"/>
</dbReference>
<evidence type="ECO:0000313" key="3">
    <source>
        <dbReference type="EMBL" id="MBB5822136.1"/>
    </source>
</evidence>
<dbReference type="PROSITE" id="PS51736">
    <property type="entry name" value="RECOMBINASES_3"/>
    <property type="match status" value="1"/>
</dbReference>
<feature type="domain" description="Recombinase" evidence="2">
    <location>
        <begin position="188"/>
        <end position="310"/>
    </location>
</feature>
<dbReference type="InterPro" id="IPR006119">
    <property type="entry name" value="Resolv_N"/>
</dbReference>
<keyword evidence="4" id="KW-1185">Reference proteome</keyword>
<accession>A0A7W9IK76</accession>
<dbReference type="InterPro" id="IPR038109">
    <property type="entry name" value="DNA_bind_recomb_sf"/>
</dbReference>